<dbReference type="Proteomes" id="UP001484535">
    <property type="component" value="Unassembled WGS sequence"/>
</dbReference>
<dbReference type="SUPFAM" id="SSF55729">
    <property type="entry name" value="Acyl-CoA N-acyltransferases (Nat)"/>
    <property type="match status" value="1"/>
</dbReference>
<name>A0ABV0CZY9_9SPHN</name>
<dbReference type="InterPro" id="IPR053144">
    <property type="entry name" value="Acetyltransferase_Butenolide"/>
</dbReference>
<dbReference type="CDD" id="cd04301">
    <property type="entry name" value="NAT_SF"/>
    <property type="match status" value="1"/>
</dbReference>
<evidence type="ECO:0000259" key="1">
    <source>
        <dbReference type="PROSITE" id="PS51186"/>
    </source>
</evidence>
<gene>
    <name evidence="2" type="ORF">ABDJ38_10875</name>
</gene>
<dbReference type="Gene3D" id="3.40.630.30">
    <property type="match status" value="1"/>
</dbReference>
<dbReference type="PANTHER" id="PTHR43233">
    <property type="entry name" value="FAMILY N-ACETYLTRANSFERASE, PUTATIVE (AFU_ORTHOLOGUE AFUA_6G03350)-RELATED"/>
    <property type="match status" value="1"/>
</dbReference>
<dbReference type="PROSITE" id="PS51186">
    <property type="entry name" value="GNAT"/>
    <property type="match status" value="1"/>
</dbReference>
<reference evidence="2 3" key="1">
    <citation type="submission" date="2024-05" db="EMBL/GenBank/DDBJ databases">
        <authorList>
            <person name="Park S."/>
        </authorList>
    </citation>
    <scope>NUCLEOTIDE SEQUENCE [LARGE SCALE GENOMIC DNA]</scope>
    <source>
        <strain evidence="2 3">DGU5</strain>
    </source>
</reference>
<dbReference type="Pfam" id="PF00583">
    <property type="entry name" value="Acetyltransf_1"/>
    <property type="match status" value="1"/>
</dbReference>
<evidence type="ECO:0000313" key="2">
    <source>
        <dbReference type="EMBL" id="MEN7537676.1"/>
    </source>
</evidence>
<dbReference type="InterPro" id="IPR016181">
    <property type="entry name" value="Acyl_CoA_acyltransferase"/>
</dbReference>
<protein>
    <submittedName>
        <fullName evidence="2">GNAT family N-acetyltransferase</fullName>
    </submittedName>
</protein>
<comment type="caution">
    <text evidence="2">The sequence shown here is derived from an EMBL/GenBank/DDBJ whole genome shotgun (WGS) entry which is preliminary data.</text>
</comment>
<dbReference type="RefSeq" id="WP_346785118.1">
    <property type="nucleotide sequence ID" value="NZ_JBDLBR010000003.1"/>
</dbReference>
<dbReference type="InterPro" id="IPR000182">
    <property type="entry name" value="GNAT_dom"/>
</dbReference>
<keyword evidence="3" id="KW-1185">Reference proteome</keyword>
<feature type="domain" description="N-acetyltransferase" evidence="1">
    <location>
        <begin position="5"/>
        <end position="139"/>
    </location>
</feature>
<evidence type="ECO:0000313" key="3">
    <source>
        <dbReference type="Proteomes" id="UP001484535"/>
    </source>
</evidence>
<dbReference type="EMBL" id="JBDLBR010000003">
    <property type="protein sequence ID" value="MEN7537676.1"/>
    <property type="molecule type" value="Genomic_DNA"/>
</dbReference>
<sequence>MTALPEGYELTTDQSRIDVEAAHAYLARSYWSPGVALELVERAIANSLCVAVFHGGEQVGFGRVVTDKATFAWLADVHVLEDHRGKGLCKAMVAALLAHPELQGLRRWALNTLDAHELYRGFGWDTPAYPERLMERMAAGAHAPPVVQA</sequence>
<proteinExistence type="predicted"/>
<accession>A0ABV0CZY9</accession>
<organism evidence="2 3">
    <name type="scientific">Aurantiacibacter flavus</name>
    <dbReference type="NCBI Taxonomy" id="3145232"/>
    <lineage>
        <taxon>Bacteria</taxon>
        <taxon>Pseudomonadati</taxon>
        <taxon>Pseudomonadota</taxon>
        <taxon>Alphaproteobacteria</taxon>
        <taxon>Sphingomonadales</taxon>
        <taxon>Erythrobacteraceae</taxon>
        <taxon>Aurantiacibacter</taxon>
    </lineage>
</organism>
<dbReference type="PANTHER" id="PTHR43233:SF1">
    <property type="entry name" value="FAMILY N-ACETYLTRANSFERASE, PUTATIVE (AFU_ORTHOLOGUE AFUA_6G03350)-RELATED"/>
    <property type="match status" value="1"/>
</dbReference>